<keyword evidence="1" id="KW-0732">Signal</keyword>
<dbReference type="OrthoDB" id="437129at2759"/>
<evidence type="ECO:0000256" key="1">
    <source>
        <dbReference type="SAM" id="SignalP"/>
    </source>
</evidence>
<feature type="chain" id="PRO_5043269667" evidence="1">
    <location>
        <begin position="17"/>
        <end position="922"/>
    </location>
</feature>
<sequence>MFNFSIAYWFISVVLSFYPQDLDSQSTSNLYLAVKHPVDDRKTISLASEDVAAADAMMHAVGSGGESAIGTSTAFEIDATPDERLTEDSSIGNTGAIPSGAIGYLKGAARVTTAMAFVVACNQLFFNMKKSTRGNIRKSPSAISWVVSLSNIAGGKAVDAGSVIKQWNSVAAKPDRLLGAKHQSVTNILNFTPDCRDVILDCESCLLTFQMVANSWAKLKPDERRKLNRSQLEEKSSVCALACSLVDELSVQVPNVEPVLREKFLGRLQRGDSTLEMDLLSAVEAKSDAWVPRENACIMDILNSMAPQKGPAVSMGELEASKSAVDSSALQLVIQEIQYDEKCMAAFNSRMSSYEIRLAHQKNEWVSKKLSMAKDAVNKWMDAKVAADAWPEKIDGATAINMKQQVEDSVQKWMQSQQLRTPAYLFVANYSAPSLLKSEITPCILHLMGHTISSYPATSCGVFLNPQFAYKTNLFTEEYGLVRALSSAGCSVDTQFQLLFDVKSKDLRDQRPMAYGGRFISPLQSSLDINKDEWMWKSSALQRLRRTVGEAKQTPAKQMIHMEELSPTALPTAIQPPHGAQKYAQIGGDAAEQLLMSAVDGVSFTSSMGLVVVDCCPNVGHVFEGFVRMEQKVNVPSIYLPIYTDIDHKDWSEVFWTAELVSLFQQGKLNVPGCERLQDDPPAEHLEAPPEPPALKKCTYGKVDGQIVTLEIPESIVKQWESKPEFKTYYEEFLGRNPPVKEFKGLSVSKKKTDPSKPGNPTAVLPTKKRRLVEDISGSIVDVSSLPDPDEVLIQVPIVNARAAKKLTTMPLLRITKNGGPMIVNQTGQEVTLQESSVLCGFGRAKFKEAPVDPSQIDPDVEIPFDVGADTHGVLDNVYGTMAEHLHLASQTKPENCRVCYHKASKDPEGNWVLEKAGATNC</sequence>
<reference evidence="3 4" key="2">
    <citation type="submission" date="2024-05" db="EMBL/GenBank/DDBJ databases">
        <authorList>
            <person name="Chen Y."/>
            <person name="Shah S."/>
            <person name="Dougan E. K."/>
            <person name="Thang M."/>
            <person name="Chan C."/>
        </authorList>
    </citation>
    <scope>NUCLEOTIDE SEQUENCE [LARGE SCALE GENOMIC DNA]</scope>
</reference>
<evidence type="ECO:0000313" key="2">
    <source>
        <dbReference type="EMBL" id="CAI3977307.1"/>
    </source>
</evidence>
<accession>A0A9P1BQ19</accession>
<feature type="signal peptide" evidence="1">
    <location>
        <begin position="1"/>
        <end position="16"/>
    </location>
</feature>
<keyword evidence="4" id="KW-1185">Reference proteome</keyword>
<dbReference type="EMBL" id="CAMXCT020000335">
    <property type="protein sequence ID" value="CAL1130682.1"/>
    <property type="molecule type" value="Genomic_DNA"/>
</dbReference>
<comment type="caution">
    <text evidence="2">The sequence shown here is derived from an EMBL/GenBank/DDBJ whole genome shotgun (WGS) entry which is preliminary data.</text>
</comment>
<dbReference type="AlphaFoldDB" id="A0A9P1BQ19"/>
<dbReference type="Proteomes" id="UP001152797">
    <property type="component" value="Unassembled WGS sequence"/>
</dbReference>
<evidence type="ECO:0000313" key="4">
    <source>
        <dbReference type="Proteomes" id="UP001152797"/>
    </source>
</evidence>
<proteinExistence type="predicted"/>
<protein>
    <submittedName>
        <fullName evidence="2">Uncharacterized protein</fullName>
    </submittedName>
</protein>
<reference evidence="2" key="1">
    <citation type="submission" date="2022-10" db="EMBL/GenBank/DDBJ databases">
        <authorList>
            <person name="Chen Y."/>
            <person name="Dougan E. K."/>
            <person name="Chan C."/>
            <person name="Rhodes N."/>
            <person name="Thang M."/>
        </authorList>
    </citation>
    <scope>NUCLEOTIDE SEQUENCE</scope>
</reference>
<evidence type="ECO:0000313" key="3">
    <source>
        <dbReference type="EMBL" id="CAL4764619.1"/>
    </source>
</evidence>
<gene>
    <name evidence="2" type="ORF">C1SCF055_LOCUS5459</name>
</gene>
<dbReference type="EMBL" id="CAMXCT030000335">
    <property type="protein sequence ID" value="CAL4764619.1"/>
    <property type="molecule type" value="Genomic_DNA"/>
</dbReference>
<name>A0A9P1BQ19_9DINO</name>
<organism evidence="2">
    <name type="scientific">Cladocopium goreaui</name>
    <dbReference type="NCBI Taxonomy" id="2562237"/>
    <lineage>
        <taxon>Eukaryota</taxon>
        <taxon>Sar</taxon>
        <taxon>Alveolata</taxon>
        <taxon>Dinophyceae</taxon>
        <taxon>Suessiales</taxon>
        <taxon>Symbiodiniaceae</taxon>
        <taxon>Cladocopium</taxon>
    </lineage>
</organism>
<dbReference type="EMBL" id="CAMXCT010000335">
    <property type="protein sequence ID" value="CAI3977307.1"/>
    <property type="molecule type" value="Genomic_DNA"/>
</dbReference>